<dbReference type="Gene3D" id="1.50.10.10">
    <property type="match status" value="1"/>
</dbReference>
<dbReference type="Proteomes" id="UP001149090">
    <property type="component" value="Unassembled WGS sequence"/>
</dbReference>
<gene>
    <name evidence="2" type="ORF">M0811_02690</name>
</gene>
<proteinExistence type="predicted"/>
<evidence type="ECO:0000256" key="1">
    <source>
        <dbReference type="SAM" id="SignalP"/>
    </source>
</evidence>
<feature type="signal peptide" evidence="1">
    <location>
        <begin position="1"/>
        <end position="24"/>
    </location>
</feature>
<evidence type="ECO:0000313" key="2">
    <source>
        <dbReference type="EMBL" id="KAJ5068747.1"/>
    </source>
</evidence>
<dbReference type="EMBL" id="JAPDFW010000114">
    <property type="protein sequence ID" value="KAJ5068747.1"/>
    <property type="molecule type" value="Genomic_DNA"/>
</dbReference>
<dbReference type="SUPFAM" id="SSF48208">
    <property type="entry name" value="Six-hairpin glycosidases"/>
    <property type="match status" value="1"/>
</dbReference>
<evidence type="ECO:0000313" key="3">
    <source>
        <dbReference type="Proteomes" id="UP001149090"/>
    </source>
</evidence>
<dbReference type="InterPro" id="IPR012341">
    <property type="entry name" value="6hp_glycosidase-like_sf"/>
</dbReference>
<accession>A0A9Q0L9D5</accession>
<dbReference type="GO" id="GO:0004553">
    <property type="term" value="F:hydrolase activity, hydrolyzing O-glycosyl compounds"/>
    <property type="evidence" value="ECO:0007669"/>
    <property type="project" value="TreeGrafter"/>
</dbReference>
<dbReference type="PANTHER" id="PTHR31616">
    <property type="entry name" value="TREHALASE"/>
    <property type="match status" value="1"/>
</dbReference>
<dbReference type="GO" id="GO:0005975">
    <property type="term" value="P:carbohydrate metabolic process"/>
    <property type="evidence" value="ECO:0007669"/>
    <property type="project" value="InterPro"/>
</dbReference>
<dbReference type="InterPro" id="IPR008928">
    <property type="entry name" value="6-hairpin_glycosidase_sf"/>
</dbReference>
<dbReference type="OrthoDB" id="15235at2759"/>
<comment type="caution">
    <text evidence="2">The sequence shown here is derived from an EMBL/GenBank/DDBJ whole genome shotgun (WGS) entry which is preliminary data.</text>
</comment>
<keyword evidence="1" id="KW-0732">Signal</keyword>
<sequence>MISYTKLFLFLFLFTFSYLSSPNALPSFMLNNWKNQMMTWASAKNCLKEPAVRYPGINNFYSSYDSYGKSVMSSETFALKTNKIFGTNPELFSGPTNGGVFLDTSGALSTLYTTYDGNTLDVSVQKTYWMPPEEDVILVEYILKNTGSETEYVTLLNFATSGVVSSENRKIEYYNCAHTWFDNSSKAFYFDESYCDAKVMVSGTLDNEIIYKNQFSVGNGDKNDGSNPLNVFKNNNGILNSQSDWWANMVSFGSIFTVTLAPGQSVTRYLYYSIQPDVQSAVSFAQQMQSVSASSLIQSTKQSLANWLSQGVQPNNLNSDEMEMFQISLLGLKMAQNPTVGTIAASFHPLYGYKVWSRDGVFAAMILDAAGYSSEAELFLNWAASAELRSDGFFHTCYDVFTGQPVSFVEPQIDGTASFLLSILYHISRVGNTNFLKNNSPIYQRMEAIENFFLNDKGSYNLAIPDYSIWEESSDPHTGNPLPTQYYTFSQSMSYAGLKSASIIENALGNQDRSTKLYARSQEIKSAMETHLWDSQNGYFYRGLWSDTLSPDTRVDSSTMAAIFTGLSTEQSVINMVVNSLTHQTYGIARYTKDPFFYNSIYNPCGQEVGDYEPPWGVVTMFTAMSEFELNSNELISIPQIVLERLQWMVDHSAYGNNPVGECIDGTGTGEFVFASAPDLYEHGGVYVFTTLLSQGLVPPWNPDKIPI</sequence>
<feature type="chain" id="PRO_5040120081" evidence="1">
    <location>
        <begin position="25"/>
        <end position="708"/>
    </location>
</feature>
<dbReference type="OMA" id="FPTNYDW"/>
<dbReference type="AlphaFoldDB" id="A0A9Q0L9D5"/>
<protein>
    <submittedName>
        <fullName evidence="2">Trehalase</fullName>
    </submittedName>
</protein>
<reference evidence="2" key="1">
    <citation type="submission" date="2022-10" db="EMBL/GenBank/DDBJ databases">
        <title>Novel sulphate-reducing endosymbionts in the free-living metamonad Anaeramoeba.</title>
        <authorList>
            <person name="Jerlstrom-Hultqvist J."/>
            <person name="Cepicka I."/>
            <person name="Gallot-Lavallee L."/>
            <person name="Salas-Leiva D."/>
            <person name="Curtis B.A."/>
            <person name="Zahonova K."/>
            <person name="Pipaliya S."/>
            <person name="Dacks J."/>
            <person name="Roger A.J."/>
        </authorList>
    </citation>
    <scope>NUCLEOTIDE SEQUENCE</scope>
    <source>
        <strain evidence="2">BMAN</strain>
    </source>
</reference>
<name>A0A9Q0L9D5_ANAIG</name>
<dbReference type="PANTHER" id="PTHR31616:SF0">
    <property type="entry name" value="GLUCAN 1,4-ALPHA-GLUCOSIDASE"/>
    <property type="match status" value="1"/>
</dbReference>
<organism evidence="2 3">
    <name type="scientific">Anaeramoeba ignava</name>
    <name type="common">Anaerobic marine amoeba</name>
    <dbReference type="NCBI Taxonomy" id="1746090"/>
    <lineage>
        <taxon>Eukaryota</taxon>
        <taxon>Metamonada</taxon>
        <taxon>Anaeramoebidae</taxon>
        <taxon>Anaeramoeba</taxon>
    </lineage>
</organism>
<keyword evidence="3" id="KW-1185">Reference proteome</keyword>